<dbReference type="SUPFAM" id="SSF75708">
    <property type="entry name" value="Chemotaxis phosphatase CheZ"/>
    <property type="match status" value="1"/>
</dbReference>
<dbReference type="Proteomes" id="UP001501195">
    <property type="component" value="Unassembled WGS sequence"/>
</dbReference>
<evidence type="ECO:0000313" key="2">
    <source>
        <dbReference type="Proteomes" id="UP001501195"/>
    </source>
</evidence>
<gene>
    <name evidence="1" type="ORF">GCM10023225_31590</name>
</gene>
<sequence>MPDTTHDVPAADVSALLRHAEQVLAVLAGQLRQVVATTEEAAVSILTQVQAADAGTEGVDRVARALQDRAPREAAELSDGVRTLEAATTAVLAATQFQDVTRQGVDGVLAALADVAGGLRAAADHLDGTGTGELPRPDDALQALQRGYVSAAQRRVHAEVVGAGRVEEAQPAVVELF</sequence>
<evidence type="ECO:0000313" key="1">
    <source>
        <dbReference type="EMBL" id="GAA4656986.1"/>
    </source>
</evidence>
<proteinExistence type="predicted"/>
<name>A0ABP8V9L3_9ACTN</name>
<reference evidence="2" key="1">
    <citation type="journal article" date="2019" name="Int. J. Syst. Evol. Microbiol.">
        <title>The Global Catalogue of Microorganisms (GCM) 10K type strain sequencing project: providing services to taxonomists for standard genome sequencing and annotation.</title>
        <authorList>
            <consortium name="The Broad Institute Genomics Platform"/>
            <consortium name="The Broad Institute Genome Sequencing Center for Infectious Disease"/>
            <person name="Wu L."/>
            <person name="Ma J."/>
        </authorList>
    </citation>
    <scope>NUCLEOTIDE SEQUENCE [LARGE SCALE GENOMIC DNA]</scope>
    <source>
        <strain evidence="2">JCM 18126</strain>
    </source>
</reference>
<protein>
    <submittedName>
        <fullName evidence="1">Uncharacterized protein</fullName>
    </submittedName>
</protein>
<comment type="caution">
    <text evidence="1">The sequence shown here is derived from an EMBL/GenBank/DDBJ whole genome shotgun (WGS) entry which is preliminary data.</text>
</comment>
<dbReference type="RefSeq" id="WP_345713705.1">
    <property type="nucleotide sequence ID" value="NZ_BAABIL010000585.1"/>
</dbReference>
<organism evidence="1 2">
    <name type="scientific">Kineococcus glutinatus</name>
    <dbReference type="NCBI Taxonomy" id="1070872"/>
    <lineage>
        <taxon>Bacteria</taxon>
        <taxon>Bacillati</taxon>
        <taxon>Actinomycetota</taxon>
        <taxon>Actinomycetes</taxon>
        <taxon>Kineosporiales</taxon>
        <taxon>Kineosporiaceae</taxon>
        <taxon>Kineococcus</taxon>
    </lineage>
</organism>
<keyword evidence="2" id="KW-1185">Reference proteome</keyword>
<dbReference type="EMBL" id="BAABIL010000585">
    <property type="protein sequence ID" value="GAA4656986.1"/>
    <property type="molecule type" value="Genomic_DNA"/>
</dbReference>
<accession>A0ABP8V9L3</accession>